<organism evidence="2 3">
    <name type="scientific">Cuscuta campestris</name>
    <dbReference type="NCBI Taxonomy" id="132261"/>
    <lineage>
        <taxon>Eukaryota</taxon>
        <taxon>Viridiplantae</taxon>
        <taxon>Streptophyta</taxon>
        <taxon>Embryophyta</taxon>
        <taxon>Tracheophyta</taxon>
        <taxon>Spermatophyta</taxon>
        <taxon>Magnoliopsida</taxon>
        <taxon>eudicotyledons</taxon>
        <taxon>Gunneridae</taxon>
        <taxon>Pentapetalae</taxon>
        <taxon>asterids</taxon>
        <taxon>lamiids</taxon>
        <taxon>Solanales</taxon>
        <taxon>Convolvulaceae</taxon>
        <taxon>Cuscuteae</taxon>
        <taxon>Cuscuta</taxon>
        <taxon>Cuscuta subgen. Grammica</taxon>
        <taxon>Cuscuta sect. Cleistogrammica</taxon>
    </lineage>
</organism>
<evidence type="ECO:0000313" key="3">
    <source>
        <dbReference type="Proteomes" id="UP000595140"/>
    </source>
</evidence>
<dbReference type="PANTHER" id="PTHR13379">
    <property type="entry name" value="UNCHARACTERIZED DUF1308"/>
    <property type="match status" value="1"/>
</dbReference>
<gene>
    <name evidence="2" type="ORF">CCAM_LOCUS19775</name>
</gene>
<name>A0A484LNU7_9ASTE</name>
<dbReference type="OrthoDB" id="441890at2759"/>
<evidence type="ECO:0000313" key="2">
    <source>
        <dbReference type="EMBL" id="VFQ77999.1"/>
    </source>
</evidence>
<sequence length="453" mass="50176">MDQCGDKAVEAAKRRCRVLIDRIGALSKPPPSSWKTTLLRLVNSELAFLDRLNPSSSAAAALSLNIGHLEAVFHILRHPSVTAVARVCKPIPISPTQNGGRGNCTVYVDVVCCFDWNPVWILVSDKNPKHNDFKELRGRILEVLIAARNSSLTVRPSSVILSFSNGLRDDVVHMVRDDFGAVESAGFGDFSSLEHEFEEEEEGDWVLVVPCRSFERACFLEIKIESVYPGMEVLDSKMELKCDNSFDHLEMDKNCAANLGESFSFLLSRMRSWSAGHVEDDAELVNFDTTALVAAVSGISNGAALKILKTPESDLRAWFKGNYDFVLNQVDSEMRNPIHVDMGNVIHGRRGIVCESVITEFQEIISMCGGSREKLRAQHLLKKLKIVPDCPSARMSSLPTTRKLALKNKVAFGTGDHWRAPTMTANMAFVRAVSQTGMSLFTLEHRPRALVGD</sequence>
<dbReference type="EMBL" id="OOIL02001766">
    <property type="protein sequence ID" value="VFQ77999.1"/>
    <property type="molecule type" value="Genomic_DNA"/>
</dbReference>
<reference evidence="2 3" key="1">
    <citation type="submission" date="2018-04" db="EMBL/GenBank/DDBJ databases">
        <authorList>
            <person name="Vogel A."/>
        </authorList>
    </citation>
    <scope>NUCLEOTIDE SEQUENCE [LARGE SCALE GENOMIC DNA]</scope>
</reference>
<dbReference type="PANTHER" id="PTHR13379:SF0">
    <property type="entry name" value="UPF0415 PROTEIN C7ORF25"/>
    <property type="match status" value="1"/>
</dbReference>
<protein>
    <recommendedName>
        <fullName evidence="1">DUF1308 domain-containing protein</fullName>
    </recommendedName>
</protein>
<proteinExistence type="predicted"/>
<dbReference type="Pfam" id="PF07000">
    <property type="entry name" value="DUF1308"/>
    <property type="match status" value="1"/>
</dbReference>
<dbReference type="Proteomes" id="UP000595140">
    <property type="component" value="Unassembled WGS sequence"/>
</dbReference>
<dbReference type="AlphaFoldDB" id="A0A484LNU7"/>
<feature type="domain" description="DUF1308" evidence="1">
    <location>
        <begin position="285"/>
        <end position="450"/>
    </location>
</feature>
<accession>A0A484LNU7</accession>
<keyword evidence="3" id="KW-1185">Reference proteome</keyword>
<evidence type="ECO:0000259" key="1">
    <source>
        <dbReference type="Pfam" id="PF07000"/>
    </source>
</evidence>
<dbReference type="InterPro" id="IPR010733">
    <property type="entry name" value="DUF1308"/>
</dbReference>